<keyword evidence="2" id="KW-0472">Membrane</keyword>
<dbReference type="WBParaSite" id="PDA_v2.g7967.t1">
    <property type="protein sequence ID" value="PDA_v2.g7967.t1"/>
    <property type="gene ID" value="PDA_v2.g7967"/>
</dbReference>
<feature type="region of interest" description="Disordered" evidence="1">
    <location>
        <begin position="1"/>
        <end position="22"/>
    </location>
</feature>
<proteinExistence type="predicted"/>
<keyword evidence="2" id="KW-0812">Transmembrane</keyword>
<evidence type="ECO:0000313" key="4">
    <source>
        <dbReference type="WBParaSite" id="PDA_v2.g7967.t1"/>
    </source>
</evidence>
<keyword evidence="2" id="KW-1133">Transmembrane helix</keyword>
<dbReference type="AlphaFoldDB" id="A0A914QUW8"/>
<feature type="transmembrane region" description="Helical" evidence="2">
    <location>
        <begin position="53"/>
        <end position="69"/>
    </location>
</feature>
<organism evidence="3 4">
    <name type="scientific">Panagrolaimus davidi</name>
    <dbReference type="NCBI Taxonomy" id="227884"/>
    <lineage>
        <taxon>Eukaryota</taxon>
        <taxon>Metazoa</taxon>
        <taxon>Ecdysozoa</taxon>
        <taxon>Nematoda</taxon>
        <taxon>Chromadorea</taxon>
        <taxon>Rhabditida</taxon>
        <taxon>Tylenchina</taxon>
        <taxon>Panagrolaimomorpha</taxon>
        <taxon>Panagrolaimoidea</taxon>
        <taxon>Panagrolaimidae</taxon>
        <taxon>Panagrolaimus</taxon>
    </lineage>
</organism>
<evidence type="ECO:0000256" key="1">
    <source>
        <dbReference type="SAM" id="MobiDB-lite"/>
    </source>
</evidence>
<keyword evidence="3" id="KW-1185">Reference proteome</keyword>
<feature type="compositionally biased region" description="Polar residues" evidence="1">
    <location>
        <begin position="1"/>
        <end position="21"/>
    </location>
</feature>
<evidence type="ECO:0000313" key="3">
    <source>
        <dbReference type="Proteomes" id="UP000887578"/>
    </source>
</evidence>
<sequence>MRNVYSNSPPESTPLSDTSEQMPDFNNLFQECVPKMLRVTDDLHQMVDYIRDLRNMMMIGLLIFFILKYRNGKQKRRRRSNRGKYRFVK</sequence>
<protein>
    <submittedName>
        <fullName evidence="4">Uncharacterized protein</fullName>
    </submittedName>
</protein>
<accession>A0A914QUW8</accession>
<name>A0A914QUW8_9BILA</name>
<dbReference type="Proteomes" id="UP000887578">
    <property type="component" value="Unplaced"/>
</dbReference>
<reference evidence="4" key="1">
    <citation type="submission" date="2022-11" db="UniProtKB">
        <authorList>
            <consortium name="WormBaseParasite"/>
        </authorList>
    </citation>
    <scope>IDENTIFICATION</scope>
</reference>
<evidence type="ECO:0000256" key="2">
    <source>
        <dbReference type="SAM" id="Phobius"/>
    </source>
</evidence>